<comment type="caution">
    <text evidence="2">The sequence shown here is derived from an EMBL/GenBank/DDBJ whole genome shotgun (WGS) entry which is preliminary data.</text>
</comment>
<name>A0A9W9ADE7_9AGAR</name>
<feature type="domain" description="DUF6535" evidence="1">
    <location>
        <begin position="79"/>
        <end position="181"/>
    </location>
</feature>
<gene>
    <name evidence="2" type="ORF">J3R30DRAFT_3733193</name>
</gene>
<dbReference type="OrthoDB" id="3235960at2759"/>
<accession>A0A9W9ADE7</accession>
<dbReference type="AlphaFoldDB" id="A0A9W9ADE7"/>
<sequence length="181" mass="19706">MAHFEGSEPLDDLVAVNDMEQSDPSSQPFAVPEPQIATILWNEENASCAARVDVTNDDYEQRFPVDAIFEEAGPNARVWRTYLCESAAFDENMIGEVMDVWMRSWFSCAGLFSAVVTSFLVQTTQNLQLSSSDVSASLLVELVALQRAVAAGPNVSTVPESQLTPRTPFAPSAIDICVNGL</sequence>
<evidence type="ECO:0000313" key="2">
    <source>
        <dbReference type="EMBL" id="KAJ4480124.1"/>
    </source>
</evidence>
<dbReference type="EMBL" id="JAOTPV010000007">
    <property type="protein sequence ID" value="KAJ4480124.1"/>
    <property type="molecule type" value="Genomic_DNA"/>
</dbReference>
<evidence type="ECO:0000259" key="1">
    <source>
        <dbReference type="Pfam" id="PF20153"/>
    </source>
</evidence>
<dbReference type="Proteomes" id="UP001150266">
    <property type="component" value="Unassembled WGS sequence"/>
</dbReference>
<proteinExistence type="predicted"/>
<keyword evidence="3" id="KW-1185">Reference proteome</keyword>
<organism evidence="2 3">
    <name type="scientific">Lentinula aciculospora</name>
    <dbReference type="NCBI Taxonomy" id="153920"/>
    <lineage>
        <taxon>Eukaryota</taxon>
        <taxon>Fungi</taxon>
        <taxon>Dikarya</taxon>
        <taxon>Basidiomycota</taxon>
        <taxon>Agaricomycotina</taxon>
        <taxon>Agaricomycetes</taxon>
        <taxon>Agaricomycetidae</taxon>
        <taxon>Agaricales</taxon>
        <taxon>Marasmiineae</taxon>
        <taxon>Omphalotaceae</taxon>
        <taxon>Lentinula</taxon>
    </lineage>
</organism>
<protein>
    <recommendedName>
        <fullName evidence="1">DUF6535 domain-containing protein</fullName>
    </recommendedName>
</protein>
<reference evidence="2" key="1">
    <citation type="submission" date="2022-08" db="EMBL/GenBank/DDBJ databases">
        <title>A Global Phylogenomic Analysis of the Shiitake Genus Lentinula.</title>
        <authorList>
            <consortium name="DOE Joint Genome Institute"/>
            <person name="Sierra-Patev S."/>
            <person name="Min B."/>
            <person name="Naranjo-Ortiz M."/>
            <person name="Looney B."/>
            <person name="Konkel Z."/>
            <person name="Slot J.C."/>
            <person name="Sakamoto Y."/>
            <person name="Steenwyk J.L."/>
            <person name="Rokas A."/>
            <person name="Carro J."/>
            <person name="Camarero S."/>
            <person name="Ferreira P."/>
            <person name="Molpeceres G."/>
            <person name="Ruiz-Duenas F.J."/>
            <person name="Serrano A."/>
            <person name="Henrissat B."/>
            <person name="Drula E."/>
            <person name="Hughes K.W."/>
            <person name="Mata J.L."/>
            <person name="Ishikawa N.K."/>
            <person name="Vargas-Isla R."/>
            <person name="Ushijima S."/>
            <person name="Smith C.A."/>
            <person name="Ahrendt S."/>
            <person name="Andreopoulos W."/>
            <person name="He G."/>
            <person name="Labutti K."/>
            <person name="Lipzen A."/>
            <person name="Ng V."/>
            <person name="Riley R."/>
            <person name="Sandor L."/>
            <person name="Barry K."/>
            <person name="Martinez A.T."/>
            <person name="Xiao Y."/>
            <person name="Gibbons J.G."/>
            <person name="Terashima K."/>
            <person name="Grigoriev I.V."/>
            <person name="Hibbett D.S."/>
        </authorList>
    </citation>
    <scope>NUCLEOTIDE SEQUENCE</scope>
    <source>
        <strain evidence="2">JLM2183</strain>
    </source>
</reference>
<dbReference type="Pfam" id="PF20153">
    <property type="entry name" value="DUF6535"/>
    <property type="match status" value="1"/>
</dbReference>
<evidence type="ECO:0000313" key="3">
    <source>
        <dbReference type="Proteomes" id="UP001150266"/>
    </source>
</evidence>
<dbReference type="InterPro" id="IPR045338">
    <property type="entry name" value="DUF6535"/>
</dbReference>